<dbReference type="Proteomes" id="UP000306985">
    <property type="component" value="Unassembled WGS sequence"/>
</dbReference>
<dbReference type="OrthoDB" id="3171335at2"/>
<evidence type="ECO:0000313" key="5">
    <source>
        <dbReference type="Proteomes" id="UP000306985"/>
    </source>
</evidence>
<proteinExistence type="predicted"/>
<evidence type="ECO:0000259" key="3">
    <source>
        <dbReference type="PROSITE" id="PS50110"/>
    </source>
</evidence>
<feature type="modified residue" description="4-aspartylphosphate" evidence="2">
    <location>
        <position position="66"/>
    </location>
</feature>
<comment type="caution">
    <text evidence="4">The sequence shown here is derived from an EMBL/GenBank/DDBJ whole genome shotgun (WGS) entry which is preliminary data.</text>
</comment>
<dbReference type="InterPro" id="IPR036388">
    <property type="entry name" value="WH-like_DNA-bd_sf"/>
</dbReference>
<dbReference type="Pfam" id="PF00196">
    <property type="entry name" value="GerE"/>
    <property type="match status" value="1"/>
</dbReference>
<dbReference type="PANTHER" id="PTHR43214">
    <property type="entry name" value="TWO-COMPONENT RESPONSE REGULATOR"/>
    <property type="match status" value="1"/>
</dbReference>
<keyword evidence="2" id="KW-0597">Phosphoprotein</keyword>
<reference evidence="4 5" key="1">
    <citation type="submission" date="2019-05" db="EMBL/GenBank/DDBJ databases">
        <title>Nakamurella sp. N5BH11, whole genome shotgun sequence.</title>
        <authorList>
            <person name="Tuo L."/>
        </authorList>
    </citation>
    <scope>NUCLEOTIDE SEQUENCE [LARGE SCALE GENOMIC DNA]</scope>
    <source>
        <strain evidence="4 5">N5BH11</strain>
    </source>
</reference>
<dbReference type="SUPFAM" id="SSF52172">
    <property type="entry name" value="CheY-like"/>
    <property type="match status" value="1"/>
</dbReference>
<organism evidence="4 5">
    <name type="scientific">Nakamurella flava</name>
    <dbReference type="NCBI Taxonomy" id="2576308"/>
    <lineage>
        <taxon>Bacteria</taxon>
        <taxon>Bacillati</taxon>
        <taxon>Actinomycetota</taxon>
        <taxon>Actinomycetes</taxon>
        <taxon>Nakamurellales</taxon>
        <taxon>Nakamurellaceae</taxon>
        <taxon>Nakamurella</taxon>
    </lineage>
</organism>
<dbReference type="Gene3D" id="3.40.50.2300">
    <property type="match status" value="1"/>
</dbReference>
<dbReference type="Gene3D" id="1.10.10.10">
    <property type="entry name" value="Winged helix-like DNA-binding domain superfamily/Winged helix DNA-binding domain"/>
    <property type="match status" value="1"/>
</dbReference>
<dbReference type="InterPro" id="IPR039420">
    <property type="entry name" value="WalR-like"/>
</dbReference>
<dbReference type="AlphaFoldDB" id="A0A4V6CSI6"/>
<evidence type="ECO:0000256" key="1">
    <source>
        <dbReference type="ARBA" id="ARBA00023125"/>
    </source>
</evidence>
<name>A0A4V6CSI6_9ACTN</name>
<evidence type="ECO:0000313" key="4">
    <source>
        <dbReference type="EMBL" id="TKV60335.1"/>
    </source>
</evidence>
<dbReference type="EMBL" id="SZZH01000001">
    <property type="protein sequence ID" value="TKV60335.1"/>
    <property type="molecule type" value="Genomic_DNA"/>
</dbReference>
<dbReference type="GO" id="GO:0003677">
    <property type="term" value="F:DNA binding"/>
    <property type="evidence" value="ECO:0007669"/>
    <property type="project" value="UniProtKB-KW"/>
</dbReference>
<dbReference type="RefSeq" id="WP_137447638.1">
    <property type="nucleotide sequence ID" value="NZ_SZZH01000001.1"/>
</dbReference>
<accession>A0A4V6CSI6</accession>
<dbReference type="InterPro" id="IPR016032">
    <property type="entry name" value="Sig_transdc_resp-reg_C-effctor"/>
</dbReference>
<protein>
    <submittedName>
        <fullName evidence="4">Response regulator transcription factor</fullName>
    </submittedName>
</protein>
<dbReference type="SMART" id="SM00448">
    <property type="entry name" value="REC"/>
    <property type="match status" value="1"/>
</dbReference>
<dbReference type="SMART" id="SM00421">
    <property type="entry name" value="HTH_LUXR"/>
    <property type="match status" value="1"/>
</dbReference>
<dbReference type="InterPro" id="IPR011006">
    <property type="entry name" value="CheY-like_superfamily"/>
</dbReference>
<evidence type="ECO:0000256" key="2">
    <source>
        <dbReference type="PROSITE-ProRule" id="PRU00169"/>
    </source>
</evidence>
<dbReference type="InterPro" id="IPR000792">
    <property type="entry name" value="Tscrpt_reg_LuxR_C"/>
</dbReference>
<dbReference type="Pfam" id="PF00072">
    <property type="entry name" value="Response_reg"/>
    <property type="match status" value="1"/>
</dbReference>
<keyword evidence="1" id="KW-0238">DNA-binding</keyword>
<dbReference type="GO" id="GO:0000160">
    <property type="term" value="P:phosphorelay signal transduction system"/>
    <property type="evidence" value="ECO:0007669"/>
    <property type="project" value="InterPro"/>
</dbReference>
<feature type="domain" description="Response regulatory" evidence="3">
    <location>
        <begin position="12"/>
        <end position="130"/>
    </location>
</feature>
<dbReference type="GO" id="GO:0006355">
    <property type="term" value="P:regulation of DNA-templated transcription"/>
    <property type="evidence" value="ECO:0007669"/>
    <property type="project" value="InterPro"/>
</dbReference>
<dbReference type="PANTHER" id="PTHR43214:SF43">
    <property type="entry name" value="TWO-COMPONENT RESPONSE REGULATOR"/>
    <property type="match status" value="1"/>
</dbReference>
<sequence length="227" mass="24049">MGVPDPGRHPVRVAVVDDHDVVHAGIEAWFAQSGPAIRVVHTATDAQGGAPERLDAAGPVDVVVLDLYLGTGRPDLGLLRALVAAGHRVVVFSGTTDPGVVLDCLDQGALAFLTKAEGRAHLQRAVLFAASDRGYIGPTAAGAMADDPRSRRPRLSPRELEVLLSWFRTESKDLVAASLHITRATVNTHLARIRTKYAEVGRPAPTKAALIARALQDGIVTMDDLEG</sequence>
<gene>
    <name evidence="4" type="ORF">FDO65_01030</name>
</gene>
<dbReference type="SUPFAM" id="SSF46894">
    <property type="entry name" value="C-terminal effector domain of the bipartite response regulators"/>
    <property type="match status" value="1"/>
</dbReference>
<dbReference type="PROSITE" id="PS50110">
    <property type="entry name" value="RESPONSE_REGULATORY"/>
    <property type="match status" value="1"/>
</dbReference>
<keyword evidence="5" id="KW-1185">Reference proteome</keyword>
<dbReference type="InterPro" id="IPR001789">
    <property type="entry name" value="Sig_transdc_resp-reg_receiver"/>
</dbReference>